<protein>
    <submittedName>
        <fullName evidence="5">MarR family transcriptional regulator</fullName>
    </submittedName>
</protein>
<dbReference type="Gene3D" id="1.10.10.10">
    <property type="entry name" value="Winged helix-like DNA-binding domain superfamily/Winged helix DNA-binding domain"/>
    <property type="match status" value="1"/>
</dbReference>
<dbReference type="SUPFAM" id="SSF46785">
    <property type="entry name" value="Winged helix' DNA-binding domain"/>
    <property type="match status" value="1"/>
</dbReference>
<dbReference type="InterPro" id="IPR036388">
    <property type="entry name" value="WH-like_DNA-bd_sf"/>
</dbReference>
<dbReference type="PROSITE" id="PS50995">
    <property type="entry name" value="HTH_MARR_2"/>
    <property type="match status" value="1"/>
</dbReference>
<dbReference type="STRING" id="48936.NJ75_02361"/>
<keyword evidence="3" id="KW-0804">Transcription</keyword>
<comment type="caution">
    <text evidence="5">The sequence shown here is derived from an EMBL/GenBank/DDBJ whole genome shotgun (WGS) entry which is preliminary data.</text>
</comment>
<name>A0A0B9A9T8_9SPHN</name>
<dbReference type="InterPro" id="IPR000835">
    <property type="entry name" value="HTH_MarR-typ"/>
</dbReference>
<evidence type="ECO:0000256" key="2">
    <source>
        <dbReference type="ARBA" id="ARBA00023125"/>
    </source>
</evidence>
<dbReference type="EMBL" id="JRVC01000010">
    <property type="protein sequence ID" value="KHS46100.1"/>
    <property type="molecule type" value="Genomic_DNA"/>
</dbReference>
<accession>A0A0B9A9T8</accession>
<dbReference type="PROSITE" id="PS01117">
    <property type="entry name" value="HTH_MARR_1"/>
    <property type="match status" value="1"/>
</dbReference>
<dbReference type="AlphaFoldDB" id="A0A0B9A9T8"/>
<evidence type="ECO:0000259" key="4">
    <source>
        <dbReference type="PROSITE" id="PS50995"/>
    </source>
</evidence>
<proteinExistence type="predicted"/>
<dbReference type="PANTHER" id="PTHR33164">
    <property type="entry name" value="TRANSCRIPTIONAL REGULATOR, MARR FAMILY"/>
    <property type="match status" value="1"/>
</dbReference>
<dbReference type="GO" id="GO:0003677">
    <property type="term" value="F:DNA binding"/>
    <property type="evidence" value="ECO:0007669"/>
    <property type="project" value="UniProtKB-KW"/>
</dbReference>
<dbReference type="PRINTS" id="PR00598">
    <property type="entry name" value="HTHMARR"/>
</dbReference>
<dbReference type="RefSeq" id="WP_039334595.1">
    <property type="nucleotide sequence ID" value="NZ_JBNNWK010000009.1"/>
</dbReference>
<feature type="domain" description="HTH marR-type" evidence="4">
    <location>
        <begin position="1"/>
        <end position="134"/>
    </location>
</feature>
<dbReference type="SMART" id="SM00347">
    <property type="entry name" value="HTH_MARR"/>
    <property type="match status" value="1"/>
</dbReference>
<reference evidence="5 6" key="1">
    <citation type="submission" date="2014-10" db="EMBL/GenBank/DDBJ databases">
        <title>Draft genome sequence of Novosphingobium subterraneum DSM 12447.</title>
        <authorList>
            <person name="Gan H.M."/>
            <person name="Gan H.Y."/>
            <person name="Savka M.A."/>
        </authorList>
    </citation>
    <scope>NUCLEOTIDE SEQUENCE [LARGE SCALE GENOMIC DNA]</scope>
    <source>
        <strain evidence="5 6">DSM 12447</strain>
    </source>
</reference>
<dbReference type="InterPro" id="IPR023187">
    <property type="entry name" value="Tscrpt_reg_MarR-type_CS"/>
</dbReference>
<keyword evidence="2" id="KW-0238">DNA-binding</keyword>
<evidence type="ECO:0000313" key="6">
    <source>
        <dbReference type="Proteomes" id="UP000031338"/>
    </source>
</evidence>
<keyword evidence="6" id="KW-1185">Reference proteome</keyword>
<organism evidence="5 6">
    <name type="scientific">Novosphingobium subterraneum</name>
    <dbReference type="NCBI Taxonomy" id="48936"/>
    <lineage>
        <taxon>Bacteria</taxon>
        <taxon>Pseudomonadati</taxon>
        <taxon>Pseudomonadota</taxon>
        <taxon>Alphaproteobacteria</taxon>
        <taxon>Sphingomonadales</taxon>
        <taxon>Sphingomonadaceae</taxon>
        <taxon>Novosphingobium</taxon>
    </lineage>
</organism>
<dbReference type="Proteomes" id="UP000031338">
    <property type="component" value="Unassembled WGS sequence"/>
</dbReference>
<sequence length="151" mass="16738">MKVNVAFLSSDVGRLFRKRFAASAQHFGVTGPQWRMLAAIQRDPGTNQGALAGWLEVEPITAGRMIDRLEKMGLVERRDNPADRRCWCLYLTAKGEELIRSMTPLAQQAIGEAVSGLTDEEHAQLLSLLERVRSNLSDDPTPEANLIHGRG</sequence>
<dbReference type="Pfam" id="PF01047">
    <property type="entry name" value="MarR"/>
    <property type="match status" value="1"/>
</dbReference>
<dbReference type="InterPro" id="IPR036390">
    <property type="entry name" value="WH_DNA-bd_sf"/>
</dbReference>
<evidence type="ECO:0000256" key="1">
    <source>
        <dbReference type="ARBA" id="ARBA00023015"/>
    </source>
</evidence>
<dbReference type="GO" id="GO:0003700">
    <property type="term" value="F:DNA-binding transcription factor activity"/>
    <property type="evidence" value="ECO:0007669"/>
    <property type="project" value="InterPro"/>
</dbReference>
<dbReference type="PANTHER" id="PTHR33164:SF64">
    <property type="entry name" value="TRANSCRIPTIONAL REGULATOR SLYA"/>
    <property type="match status" value="1"/>
</dbReference>
<evidence type="ECO:0000313" key="5">
    <source>
        <dbReference type="EMBL" id="KHS46100.1"/>
    </source>
</evidence>
<dbReference type="PATRIC" id="fig|48936.3.peg.2373"/>
<keyword evidence="1" id="KW-0805">Transcription regulation</keyword>
<evidence type="ECO:0000256" key="3">
    <source>
        <dbReference type="ARBA" id="ARBA00023163"/>
    </source>
</evidence>
<dbReference type="GO" id="GO:0006950">
    <property type="term" value="P:response to stress"/>
    <property type="evidence" value="ECO:0007669"/>
    <property type="project" value="TreeGrafter"/>
</dbReference>
<dbReference type="InterPro" id="IPR039422">
    <property type="entry name" value="MarR/SlyA-like"/>
</dbReference>
<gene>
    <name evidence="5" type="ORF">NJ75_02361</name>
</gene>